<organism evidence="2 3">
    <name type="scientific">Necator americanus</name>
    <name type="common">Human hookworm</name>
    <dbReference type="NCBI Taxonomy" id="51031"/>
    <lineage>
        <taxon>Eukaryota</taxon>
        <taxon>Metazoa</taxon>
        <taxon>Ecdysozoa</taxon>
        <taxon>Nematoda</taxon>
        <taxon>Chromadorea</taxon>
        <taxon>Rhabditida</taxon>
        <taxon>Rhabditina</taxon>
        <taxon>Rhabditomorpha</taxon>
        <taxon>Strongyloidea</taxon>
        <taxon>Ancylostomatidae</taxon>
        <taxon>Bunostominae</taxon>
        <taxon>Necator</taxon>
    </lineage>
</organism>
<name>W2TTT4_NECAM</name>
<protein>
    <submittedName>
        <fullName evidence="2">Uncharacterized protein</fullName>
    </submittedName>
</protein>
<dbReference type="AlphaFoldDB" id="W2TTT4"/>
<sequence length="72" mass="8099">MDEVIHKSSTVNNNDRLAGGGRCGGPVQKRSGRLLIEAVCEMTELRHRKDCFLLEEPAEVHRPIWSGNRDRG</sequence>
<accession>W2TTT4</accession>
<evidence type="ECO:0000256" key="1">
    <source>
        <dbReference type="SAM" id="MobiDB-lite"/>
    </source>
</evidence>
<evidence type="ECO:0000313" key="3">
    <source>
        <dbReference type="Proteomes" id="UP000053676"/>
    </source>
</evidence>
<proteinExistence type="predicted"/>
<evidence type="ECO:0000313" key="2">
    <source>
        <dbReference type="EMBL" id="ETN84462.1"/>
    </source>
</evidence>
<dbReference type="EMBL" id="KI657942">
    <property type="protein sequence ID" value="ETN84462.1"/>
    <property type="molecule type" value="Genomic_DNA"/>
</dbReference>
<keyword evidence="3" id="KW-1185">Reference proteome</keyword>
<dbReference type="KEGG" id="nai:NECAME_06865"/>
<gene>
    <name evidence="2" type="ORF">NECAME_06865</name>
</gene>
<reference evidence="3" key="1">
    <citation type="journal article" date="2014" name="Nat. Genet.">
        <title>Genome of the human hookworm Necator americanus.</title>
        <authorList>
            <person name="Tang Y.T."/>
            <person name="Gao X."/>
            <person name="Rosa B.A."/>
            <person name="Abubucker S."/>
            <person name="Hallsworth-Pepin K."/>
            <person name="Martin J."/>
            <person name="Tyagi R."/>
            <person name="Heizer E."/>
            <person name="Zhang X."/>
            <person name="Bhonagiri-Palsikar V."/>
            <person name="Minx P."/>
            <person name="Warren W.C."/>
            <person name="Wang Q."/>
            <person name="Zhan B."/>
            <person name="Hotez P.J."/>
            <person name="Sternberg P.W."/>
            <person name="Dougall A."/>
            <person name="Gaze S.T."/>
            <person name="Mulvenna J."/>
            <person name="Sotillo J."/>
            <person name="Ranganathan S."/>
            <person name="Rabelo E.M."/>
            <person name="Wilson R.K."/>
            <person name="Felgner P.L."/>
            <person name="Bethony J."/>
            <person name="Hawdon J.M."/>
            <person name="Gasser R.B."/>
            <person name="Loukas A."/>
            <person name="Mitreva M."/>
        </authorList>
    </citation>
    <scope>NUCLEOTIDE SEQUENCE [LARGE SCALE GENOMIC DNA]</scope>
</reference>
<dbReference type="Proteomes" id="UP000053676">
    <property type="component" value="Unassembled WGS sequence"/>
</dbReference>
<feature type="region of interest" description="Disordered" evidence="1">
    <location>
        <begin position="1"/>
        <end position="23"/>
    </location>
</feature>